<dbReference type="AlphaFoldDB" id="A0AAQ4PQG4"/>
<dbReference type="Gene3D" id="3.30.420.10">
    <property type="entry name" value="Ribonuclease H-like superfamily/Ribonuclease H"/>
    <property type="match status" value="1"/>
</dbReference>
<evidence type="ECO:0000256" key="9">
    <source>
        <dbReference type="ARBA" id="ARBA00023125"/>
    </source>
</evidence>
<dbReference type="GO" id="GO:0006508">
    <property type="term" value="P:proteolysis"/>
    <property type="evidence" value="ECO:0007669"/>
    <property type="project" value="UniProtKB-KW"/>
</dbReference>
<dbReference type="GO" id="GO:0016779">
    <property type="term" value="F:nucleotidyltransferase activity"/>
    <property type="evidence" value="ECO:0007669"/>
    <property type="project" value="UniProtKB-KW"/>
</dbReference>
<dbReference type="SUPFAM" id="SSF57756">
    <property type="entry name" value="Retrovirus zinc finger-like domains"/>
    <property type="match status" value="1"/>
</dbReference>
<dbReference type="PROSITE" id="PS50994">
    <property type="entry name" value="INTEGRASE"/>
    <property type="match status" value="1"/>
</dbReference>
<name>A0AAQ4PQG4_GASAC</name>
<evidence type="ECO:0000256" key="11">
    <source>
        <dbReference type="ARBA" id="ARBA00039658"/>
    </source>
</evidence>
<dbReference type="InterPro" id="IPR001584">
    <property type="entry name" value="Integrase_cat-core"/>
</dbReference>
<dbReference type="InterPro" id="IPR012337">
    <property type="entry name" value="RNaseH-like_sf"/>
</dbReference>
<dbReference type="InterPro" id="IPR001878">
    <property type="entry name" value="Znf_CCHC"/>
</dbReference>
<keyword evidence="8" id="KW-0255">Endonuclease</keyword>
<dbReference type="InterPro" id="IPR050951">
    <property type="entry name" value="Retrovirus_Pol_polyprotein"/>
</dbReference>
<reference evidence="16 17" key="1">
    <citation type="journal article" date="2021" name="G3 (Bethesda)">
        <title>Improved contiguity of the threespine stickleback genome using long-read sequencing.</title>
        <authorList>
            <person name="Nath S."/>
            <person name="Shaw D.E."/>
            <person name="White M.A."/>
        </authorList>
    </citation>
    <scope>NUCLEOTIDE SEQUENCE [LARGE SCALE GENOMIC DNA]</scope>
    <source>
        <strain evidence="16 17">Lake Benthic</strain>
    </source>
</reference>
<evidence type="ECO:0000256" key="12">
    <source>
        <dbReference type="PROSITE-ProRule" id="PRU00047"/>
    </source>
</evidence>
<dbReference type="FunFam" id="3.30.70.270:FF:000020">
    <property type="entry name" value="Transposon Tf2-6 polyprotein-like Protein"/>
    <property type="match status" value="1"/>
</dbReference>
<keyword evidence="10" id="KW-0511">Multifunctional enzyme</keyword>
<evidence type="ECO:0000256" key="5">
    <source>
        <dbReference type="ARBA" id="ARBA00022695"/>
    </source>
</evidence>
<dbReference type="GeneTree" id="ENSGT01040000240511"/>
<dbReference type="CDD" id="cd01647">
    <property type="entry name" value="RT_LTR"/>
    <property type="match status" value="1"/>
</dbReference>
<reference evidence="16" key="2">
    <citation type="submission" date="2025-08" db="UniProtKB">
        <authorList>
            <consortium name="Ensembl"/>
        </authorList>
    </citation>
    <scope>IDENTIFICATION</scope>
</reference>
<dbReference type="CDD" id="cd09274">
    <property type="entry name" value="RNase_HI_RT_Ty3"/>
    <property type="match status" value="1"/>
</dbReference>
<evidence type="ECO:0000256" key="2">
    <source>
        <dbReference type="ARBA" id="ARBA00012180"/>
    </source>
</evidence>
<feature type="domain" description="Reverse transcriptase" evidence="14">
    <location>
        <begin position="266"/>
        <end position="445"/>
    </location>
</feature>
<dbReference type="PROSITE" id="PS50878">
    <property type="entry name" value="RT_POL"/>
    <property type="match status" value="1"/>
</dbReference>
<evidence type="ECO:0000256" key="4">
    <source>
        <dbReference type="ARBA" id="ARBA00022679"/>
    </source>
</evidence>
<proteinExistence type="inferred from homology"/>
<evidence type="ECO:0000259" key="14">
    <source>
        <dbReference type="PROSITE" id="PS50878"/>
    </source>
</evidence>
<sequence>MQLGGTLLSPEERERRRVEGLCFYCGRTGHYRNTCPHRGTRGQPLTVSTLLCPNISSHQCLLSVTIIGGKGRVTVPALVDSGSAGNFISRRLVQHLQLATSPCSPPLPITAINNQPLGSGLISQATVPVTLVVGVLHSERLSLLVIDDITNEVILGLPWLAFHKPQIAWTNNELLRWSDKCASQCLVKPIRAATIRSPAAAAPPGVPSVYLDLAAVFSKTSAECLPPHRPGDCAIDLMSGATLPRGRIFPLSLPESQAMENYVEEALAKGFIRPSTSPAASSFFFVKKDGGLRPCIDYRGLNATTIKYRYPLPLVPAAVEQLREAQVYTKLDLRSAYNLIRIRDGDEWKTAFHTATGHYEYLVMPFGLANAPSVFQAFVNEVLREYIGKCVIVYIDDILVYSTDLEKHVAHVRQVLEKLLENHLYVKLEKCEFHKTQVQFLGYVISSQGVQMDKDKIKAVVDWPGPQTVKELQRFLGFANFYRRFIRNFSSVAAPLTSLLKGSPKKLVWNEAAARAFRELKDRFTSAPVLKHPDPNLPFVVEVDTSETGVGGILSQRHGKPAKLHPCAFFSRKLTSAERNYDVGNRELLAVKLAFEEWRHWLEGTKHPFVVLTDHRNLEYIQSAKRLNPRQARWALFFTRFDFTLTYRPGSKNGKADALSRLHDTVTSQNTPGPILPTQHIIAPIRWDIMGQIQQALPGDPVPPGCPGDRTYVPSAVRAQLLHWVHSSPSSGHPGVQRTLSLTREQFWWPSLVRDVTNYVTACAVCAQTRSSRQLPSGLLEPLPIPNRPWSHMAVDFITDLPRSQGFTTILVAVDRFSKACRLIPLKGLPTALETAEALFHHVFRTFGLPEEIVSDRGVQFTSKVWAAFF</sequence>
<keyword evidence="9" id="KW-0238">DNA-binding</keyword>
<dbReference type="Gene3D" id="4.10.60.10">
    <property type="entry name" value="Zinc finger, CCHC-type"/>
    <property type="match status" value="1"/>
</dbReference>
<keyword evidence="8" id="KW-0378">Hydrolase</keyword>
<dbReference type="InterPro" id="IPR041588">
    <property type="entry name" value="Integrase_H2C2"/>
</dbReference>
<dbReference type="Pfam" id="PF00078">
    <property type="entry name" value="RVT_1"/>
    <property type="match status" value="1"/>
</dbReference>
<dbReference type="GO" id="GO:0004190">
    <property type="term" value="F:aspartic-type endopeptidase activity"/>
    <property type="evidence" value="ECO:0007669"/>
    <property type="project" value="UniProtKB-KW"/>
</dbReference>
<evidence type="ECO:0000259" key="13">
    <source>
        <dbReference type="PROSITE" id="PS50158"/>
    </source>
</evidence>
<dbReference type="SUPFAM" id="SSF56672">
    <property type="entry name" value="DNA/RNA polymerases"/>
    <property type="match status" value="1"/>
</dbReference>
<dbReference type="CDD" id="cd00303">
    <property type="entry name" value="retropepsin_like"/>
    <property type="match status" value="1"/>
</dbReference>
<keyword evidence="12" id="KW-0862">Zinc</keyword>
<dbReference type="Gene3D" id="2.40.70.10">
    <property type="entry name" value="Acid Proteases"/>
    <property type="match status" value="1"/>
</dbReference>
<evidence type="ECO:0000256" key="3">
    <source>
        <dbReference type="ARBA" id="ARBA00022670"/>
    </source>
</evidence>
<protein>
    <recommendedName>
        <fullName evidence="11">Gypsy retrotransposon integrase-like protein 1</fullName>
        <ecNumber evidence="2">3.1.26.4</ecNumber>
    </recommendedName>
</protein>
<dbReference type="Gene3D" id="3.10.20.370">
    <property type="match status" value="1"/>
</dbReference>
<evidence type="ECO:0000313" key="17">
    <source>
        <dbReference type="Proteomes" id="UP000007635"/>
    </source>
</evidence>
<dbReference type="InterPro" id="IPR043128">
    <property type="entry name" value="Rev_trsase/Diguanyl_cyclase"/>
</dbReference>
<feature type="domain" description="Integrase catalytic" evidence="15">
    <location>
        <begin position="785"/>
        <end position="870"/>
    </location>
</feature>
<keyword evidence="12" id="KW-0479">Metal-binding</keyword>
<keyword evidence="4" id="KW-0808">Transferase</keyword>
<evidence type="ECO:0000313" key="16">
    <source>
        <dbReference type="Ensembl" id="ENSGACP00000041119.1"/>
    </source>
</evidence>
<dbReference type="Pfam" id="PF17921">
    <property type="entry name" value="Integrase_H2C2"/>
    <property type="match status" value="1"/>
</dbReference>
<dbReference type="EC" id="3.1.26.4" evidence="2"/>
<dbReference type="GO" id="GO:0008270">
    <property type="term" value="F:zinc ion binding"/>
    <property type="evidence" value="ECO:0007669"/>
    <property type="project" value="UniProtKB-KW"/>
</dbReference>
<evidence type="ECO:0000259" key="15">
    <source>
        <dbReference type="PROSITE" id="PS50994"/>
    </source>
</evidence>
<dbReference type="InterPro" id="IPR043502">
    <property type="entry name" value="DNA/RNA_pol_sf"/>
</dbReference>
<keyword evidence="17" id="KW-1185">Reference proteome</keyword>
<evidence type="ECO:0000256" key="7">
    <source>
        <dbReference type="ARBA" id="ARBA00022750"/>
    </source>
</evidence>
<organism evidence="16 17">
    <name type="scientific">Gasterosteus aculeatus aculeatus</name>
    <name type="common">three-spined stickleback</name>
    <dbReference type="NCBI Taxonomy" id="481459"/>
    <lineage>
        <taxon>Eukaryota</taxon>
        <taxon>Metazoa</taxon>
        <taxon>Chordata</taxon>
        <taxon>Craniata</taxon>
        <taxon>Vertebrata</taxon>
        <taxon>Euteleostomi</taxon>
        <taxon>Actinopterygii</taxon>
        <taxon>Neopterygii</taxon>
        <taxon>Teleostei</taxon>
        <taxon>Neoteleostei</taxon>
        <taxon>Acanthomorphata</taxon>
        <taxon>Eupercaria</taxon>
        <taxon>Perciformes</taxon>
        <taxon>Cottioidei</taxon>
        <taxon>Gasterosteales</taxon>
        <taxon>Gasterosteidae</taxon>
        <taxon>Gasterosteus</taxon>
    </lineage>
</organism>
<dbReference type="PANTHER" id="PTHR37984:SF5">
    <property type="entry name" value="PROTEIN NYNRIN-LIKE"/>
    <property type="match status" value="1"/>
</dbReference>
<dbReference type="GO" id="GO:0003677">
    <property type="term" value="F:DNA binding"/>
    <property type="evidence" value="ECO:0007669"/>
    <property type="project" value="UniProtKB-KW"/>
</dbReference>
<keyword evidence="6" id="KW-0540">Nuclease</keyword>
<keyword evidence="12" id="KW-0863">Zinc-finger</keyword>
<dbReference type="GO" id="GO:0004523">
    <property type="term" value="F:RNA-DNA hybrid ribonuclease activity"/>
    <property type="evidence" value="ECO:0007669"/>
    <property type="project" value="UniProtKB-EC"/>
</dbReference>
<feature type="domain" description="CCHC-type" evidence="13">
    <location>
        <begin position="22"/>
        <end position="36"/>
    </location>
</feature>
<dbReference type="Ensembl" id="ENSGACT00000055885.1">
    <property type="protein sequence ID" value="ENSGACP00000041119.1"/>
    <property type="gene ID" value="ENSGACG00000025653.1"/>
</dbReference>
<dbReference type="FunFam" id="3.10.20.370:FF:000003">
    <property type="entry name" value="Transposon Tf2-6 polyprotein"/>
    <property type="match status" value="1"/>
</dbReference>
<dbReference type="FunFam" id="1.10.340.70:FF:000001">
    <property type="entry name" value="Retrovirus-related Pol polyprotein from transposon gypsy-like Protein"/>
    <property type="match status" value="1"/>
</dbReference>
<dbReference type="Gene3D" id="3.30.70.270">
    <property type="match status" value="2"/>
</dbReference>
<dbReference type="InterPro" id="IPR036397">
    <property type="entry name" value="RNaseH_sf"/>
</dbReference>
<keyword evidence="7" id="KW-0064">Aspartyl protease</keyword>
<dbReference type="InterPro" id="IPR021109">
    <property type="entry name" value="Peptidase_aspartic_dom_sf"/>
</dbReference>
<dbReference type="PANTHER" id="PTHR37984">
    <property type="entry name" value="PROTEIN CBG26694"/>
    <property type="match status" value="1"/>
</dbReference>
<reference evidence="16" key="3">
    <citation type="submission" date="2025-09" db="UniProtKB">
        <authorList>
            <consortium name="Ensembl"/>
        </authorList>
    </citation>
    <scope>IDENTIFICATION</scope>
</reference>
<dbReference type="Pfam" id="PF13650">
    <property type="entry name" value="Asp_protease_2"/>
    <property type="match status" value="1"/>
</dbReference>
<keyword evidence="3" id="KW-0645">Protease</keyword>
<dbReference type="InterPro" id="IPR000477">
    <property type="entry name" value="RT_dom"/>
</dbReference>
<dbReference type="Pfam" id="PF17919">
    <property type="entry name" value="RT_RNaseH_2"/>
    <property type="match status" value="1"/>
</dbReference>
<dbReference type="GO" id="GO:0015074">
    <property type="term" value="P:DNA integration"/>
    <property type="evidence" value="ECO:0007669"/>
    <property type="project" value="InterPro"/>
</dbReference>
<dbReference type="Pfam" id="PF00665">
    <property type="entry name" value="rve"/>
    <property type="match status" value="1"/>
</dbReference>
<evidence type="ECO:0000256" key="10">
    <source>
        <dbReference type="ARBA" id="ARBA00023268"/>
    </source>
</evidence>
<dbReference type="Proteomes" id="UP000007635">
    <property type="component" value="Chromosome XIX"/>
</dbReference>
<dbReference type="InterPro" id="IPR036875">
    <property type="entry name" value="Znf_CCHC_sf"/>
</dbReference>
<comment type="similarity">
    <text evidence="1">Belongs to the beta type-B retroviral polymerase family. HERV class-II K(HML-2) pol subfamily.</text>
</comment>
<dbReference type="InterPro" id="IPR041577">
    <property type="entry name" value="RT_RNaseH_2"/>
</dbReference>
<dbReference type="SUPFAM" id="SSF53098">
    <property type="entry name" value="Ribonuclease H-like"/>
    <property type="match status" value="1"/>
</dbReference>
<dbReference type="Gene3D" id="1.10.340.70">
    <property type="match status" value="1"/>
</dbReference>
<dbReference type="PROSITE" id="PS50158">
    <property type="entry name" value="ZF_CCHC"/>
    <property type="match status" value="1"/>
</dbReference>
<evidence type="ECO:0000256" key="6">
    <source>
        <dbReference type="ARBA" id="ARBA00022722"/>
    </source>
</evidence>
<keyword evidence="5" id="KW-0548">Nucleotidyltransferase</keyword>
<dbReference type="Gene3D" id="3.10.10.10">
    <property type="entry name" value="HIV Type 1 Reverse Transcriptase, subunit A, domain 1"/>
    <property type="match status" value="1"/>
</dbReference>
<evidence type="ECO:0000256" key="1">
    <source>
        <dbReference type="ARBA" id="ARBA00010879"/>
    </source>
</evidence>
<accession>A0AAQ4PQG4</accession>
<evidence type="ECO:0000256" key="8">
    <source>
        <dbReference type="ARBA" id="ARBA00022759"/>
    </source>
</evidence>